<dbReference type="KEGG" id="mym:A176_002787"/>
<dbReference type="EMBL" id="CP012109">
    <property type="protein sequence ID" value="AKQ65875.1"/>
    <property type="molecule type" value="Genomic_DNA"/>
</dbReference>
<dbReference type="SUPFAM" id="SSF50630">
    <property type="entry name" value="Acid proteases"/>
    <property type="match status" value="1"/>
</dbReference>
<reference evidence="3 4" key="1">
    <citation type="journal article" date="2016" name="PLoS ONE">
        <title>Complete Genome Sequence and Comparative Genomics of a Novel Myxobacterium Myxococcus hansupus.</title>
        <authorList>
            <person name="Sharma G."/>
            <person name="Narwani T."/>
            <person name="Subramanian S."/>
        </authorList>
    </citation>
    <scope>NUCLEOTIDE SEQUENCE [LARGE SCALE GENOMIC DNA]</scope>
    <source>
        <strain evidence="4">mixupus</strain>
    </source>
</reference>
<evidence type="ECO:0000256" key="1">
    <source>
        <dbReference type="ARBA" id="ARBA00022801"/>
    </source>
</evidence>
<dbReference type="Pfam" id="PF13650">
    <property type="entry name" value="Asp_protease_2"/>
    <property type="match status" value="1"/>
</dbReference>
<sequence>MKFLTLPLLALVLVFVPLEARGDALQSLLARHLAWRGGDAFLGLESVHARGSTVAAGLQGPVETWSHRDGRARSDADYGVMRQSMAITADGGWKLNASGQVEDASDTDARDVRHRVALDFGTALRGGAGAKAVLQADEARDGRTWKVVRVTFGDEDLYDLFLQDADGALHGMRIRENNVTRFLRLGDWRQVKGVRMPFLEEEFSDGPEADAQTVLETLEVNAPLPPSVFERPQEVRKARFTNGRRSSGFIPFEFFNENRVFIPAEVNGRETQVLLDSGAEMTVLDAAYARELGVKTEGQVNAVGSGGRAQAQLAGGVDISVGDLRLTGLTVAVIDLSEVARLMGHPLPVILGKEAFNALVVDVDFPNRRVAFHEAASFKAPPKAVRLPLVESAGGQRAVHLSIEGRPAIPVLFDVGNGGALSLFPAYWQKAGLLEGRRSSKTLSGAVGGLLECDVATLKHIEFAGITLKNVPTVFDDAGKSIATSDRLLGNLGLGVLARFRMITDYAADTLMLVPDTRALRQPFPKDRSGIIALPTDGKLVVKLVAPGSPAAATGWKEGEEIIAVDGKPLGPDSAGTALSRWRYRAHGQTVVLTLKDGSKRRLTLRDYY</sequence>
<dbReference type="InterPro" id="IPR001995">
    <property type="entry name" value="Peptidase_A2_cat"/>
</dbReference>
<name>A0A0H4WWZ5_9BACT</name>
<keyword evidence="1" id="KW-0378">Hydrolase</keyword>
<dbReference type="AlphaFoldDB" id="A0A0H4WWZ5"/>
<dbReference type="eggNOG" id="COG3577">
    <property type="taxonomic scope" value="Bacteria"/>
</dbReference>
<dbReference type="InterPro" id="IPR001969">
    <property type="entry name" value="Aspartic_peptidase_AS"/>
</dbReference>
<protein>
    <recommendedName>
        <fullName evidence="2">Peptidase A2 domain-containing protein</fullName>
    </recommendedName>
</protein>
<dbReference type="Gene3D" id="2.40.70.10">
    <property type="entry name" value="Acid Proteases"/>
    <property type="match status" value="2"/>
</dbReference>
<evidence type="ECO:0000259" key="2">
    <source>
        <dbReference type="PROSITE" id="PS50175"/>
    </source>
</evidence>
<dbReference type="eggNOG" id="COG0793">
    <property type="taxonomic scope" value="Bacteria"/>
</dbReference>
<organism evidence="3 4">
    <name type="scientific">Pseudomyxococcus hansupus</name>
    <dbReference type="NCBI Taxonomy" id="1297742"/>
    <lineage>
        <taxon>Bacteria</taxon>
        <taxon>Pseudomonadati</taxon>
        <taxon>Myxococcota</taxon>
        <taxon>Myxococcia</taxon>
        <taxon>Myxococcales</taxon>
        <taxon>Cystobacterineae</taxon>
        <taxon>Myxococcaceae</taxon>
        <taxon>Pseudomyxococcus</taxon>
    </lineage>
</organism>
<dbReference type="OrthoDB" id="7547925at2"/>
<keyword evidence="4" id="KW-1185">Reference proteome</keyword>
<dbReference type="GO" id="GO:0004190">
    <property type="term" value="F:aspartic-type endopeptidase activity"/>
    <property type="evidence" value="ECO:0007669"/>
    <property type="project" value="InterPro"/>
</dbReference>
<dbReference type="GO" id="GO:0006508">
    <property type="term" value="P:proteolysis"/>
    <property type="evidence" value="ECO:0007669"/>
    <property type="project" value="InterPro"/>
</dbReference>
<dbReference type="SUPFAM" id="SSF50156">
    <property type="entry name" value="PDZ domain-like"/>
    <property type="match status" value="1"/>
</dbReference>
<proteinExistence type="predicted"/>
<dbReference type="InterPro" id="IPR036034">
    <property type="entry name" value="PDZ_sf"/>
</dbReference>
<dbReference type="STRING" id="1297742.A176_002787"/>
<dbReference type="CDD" id="cd05483">
    <property type="entry name" value="retropepsin_like_bacteria"/>
    <property type="match status" value="1"/>
</dbReference>
<evidence type="ECO:0000313" key="4">
    <source>
        <dbReference type="Proteomes" id="UP000009026"/>
    </source>
</evidence>
<accession>A0A0H4WWZ5</accession>
<dbReference type="PATRIC" id="fig|1297742.4.peg.2814"/>
<dbReference type="InterPro" id="IPR034122">
    <property type="entry name" value="Retropepsin-like_bacterial"/>
</dbReference>
<dbReference type="InterPro" id="IPR021109">
    <property type="entry name" value="Peptidase_aspartic_dom_sf"/>
</dbReference>
<dbReference type="PROSITE" id="PS50175">
    <property type="entry name" value="ASP_PROT_RETROV"/>
    <property type="match status" value="1"/>
</dbReference>
<dbReference type="RefSeq" id="WP_002636565.1">
    <property type="nucleotide sequence ID" value="NZ_CP012109.1"/>
</dbReference>
<gene>
    <name evidence="3" type="ORF">A176_002787</name>
</gene>
<dbReference type="PROSITE" id="PS00141">
    <property type="entry name" value="ASP_PROTEASE"/>
    <property type="match status" value="1"/>
</dbReference>
<dbReference type="Proteomes" id="UP000009026">
    <property type="component" value="Chromosome"/>
</dbReference>
<evidence type="ECO:0000313" key="3">
    <source>
        <dbReference type="EMBL" id="AKQ65875.1"/>
    </source>
</evidence>
<feature type="domain" description="Peptidase A2" evidence="2">
    <location>
        <begin position="271"/>
        <end position="307"/>
    </location>
</feature>
<dbReference type="Gene3D" id="2.30.42.10">
    <property type="match status" value="1"/>
</dbReference>